<comment type="caution">
    <text evidence="1">The sequence shown here is derived from an EMBL/GenBank/DDBJ whole genome shotgun (WGS) entry which is preliminary data.</text>
</comment>
<dbReference type="RefSeq" id="WP_157569535.1">
    <property type="nucleotide sequence ID" value="NZ_WQKZ01000008.1"/>
</dbReference>
<proteinExistence type="predicted"/>
<protein>
    <submittedName>
        <fullName evidence="1">Uncharacterized protein</fullName>
    </submittedName>
</protein>
<organism evidence="1 2">
    <name type="scientific">Hymenobacter ginkgonis</name>
    <dbReference type="NCBI Taxonomy" id="2682976"/>
    <lineage>
        <taxon>Bacteria</taxon>
        <taxon>Pseudomonadati</taxon>
        <taxon>Bacteroidota</taxon>
        <taxon>Cytophagia</taxon>
        <taxon>Cytophagales</taxon>
        <taxon>Hymenobacteraceae</taxon>
        <taxon>Hymenobacter</taxon>
    </lineage>
</organism>
<gene>
    <name evidence="1" type="ORF">GO988_21530</name>
</gene>
<reference evidence="1 2" key="1">
    <citation type="submission" date="2019-12" db="EMBL/GenBank/DDBJ databases">
        <title>Hymenobacter sp. HMF4947 Genome sequencing and assembly.</title>
        <authorList>
            <person name="Kang H."/>
            <person name="Cha I."/>
            <person name="Kim H."/>
            <person name="Joh K."/>
        </authorList>
    </citation>
    <scope>NUCLEOTIDE SEQUENCE [LARGE SCALE GENOMIC DNA]</scope>
    <source>
        <strain evidence="1 2">HMF4947</strain>
    </source>
</reference>
<evidence type="ECO:0000313" key="2">
    <source>
        <dbReference type="Proteomes" id="UP000441336"/>
    </source>
</evidence>
<accession>A0A7K1TKI0</accession>
<dbReference type="EMBL" id="WQKZ01000008">
    <property type="protein sequence ID" value="MVN78919.1"/>
    <property type="molecule type" value="Genomic_DNA"/>
</dbReference>
<evidence type="ECO:0000313" key="1">
    <source>
        <dbReference type="EMBL" id="MVN78919.1"/>
    </source>
</evidence>
<keyword evidence="2" id="KW-1185">Reference proteome</keyword>
<dbReference type="AlphaFoldDB" id="A0A7K1TKI0"/>
<name>A0A7K1TKI0_9BACT</name>
<dbReference type="Proteomes" id="UP000441336">
    <property type="component" value="Unassembled WGS sequence"/>
</dbReference>
<sequence>MVRGYQRRAAAKQERQLEKWRQTRLVATILRNAHRGPNDVALTPEEFLALPGDRPPLPPMDEETFDATMARLAEFDTLS</sequence>